<dbReference type="OrthoDB" id="572586at2"/>
<comment type="caution">
    <text evidence="1">The sequence shown here is derived from an EMBL/GenBank/DDBJ whole genome shotgun (WGS) entry which is preliminary data.</text>
</comment>
<dbReference type="Proteomes" id="UP000231693">
    <property type="component" value="Unassembled WGS sequence"/>
</dbReference>
<dbReference type="InterPro" id="IPR027417">
    <property type="entry name" value="P-loop_NTPase"/>
</dbReference>
<gene>
    <name evidence="1" type="ORF">CLV28_1103</name>
</gene>
<evidence type="ECO:0000313" key="1">
    <source>
        <dbReference type="EMBL" id="PJJ77877.1"/>
    </source>
</evidence>
<dbReference type="Gene3D" id="3.40.50.300">
    <property type="entry name" value="P-loop containing nucleotide triphosphate hydrolases"/>
    <property type="match status" value="1"/>
</dbReference>
<organism evidence="1 2">
    <name type="scientific">Sediminihabitans luteus</name>
    <dbReference type="NCBI Taxonomy" id="1138585"/>
    <lineage>
        <taxon>Bacteria</taxon>
        <taxon>Bacillati</taxon>
        <taxon>Actinomycetota</taxon>
        <taxon>Actinomycetes</taxon>
        <taxon>Micrococcales</taxon>
        <taxon>Cellulomonadaceae</taxon>
        <taxon>Sediminihabitans</taxon>
    </lineage>
</organism>
<evidence type="ECO:0008006" key="3">
    <source>
        <dbReference type="Google" id="ProtNLM"/>
    </source>
</evidence>
<reference evidence="1 2" key="1">
    <citation type="submission" date="2017-11" db="EMBL/GenBank/DDBJ databases">
        <title>Genomic Encyclopedia of Archaeal and Bacterial Type Strains, Phase II (KMG-II): From Individual Species to Whole Genera.</title>
        <authorList>
            <person name="Goeker M."/>
        </authorList>
    </citation>
    <scope>NUCLEOTIDE SEQUENCE [LARGE SCALE GENOMIC DNA]</scope>
    <source>
        <strain evidence="1 2">DSM 25478</strain>
    </source>
</reference>
<dbReference type="EMBL" id="PGFE01000001">
    <property type="protein sequence ID" value="PJJ77877.1"/>
    <property type="molecule type" value="Genomic_DNA"/>
</dbReference>
<dbReference type="AlphaFoldDB" id="A0A2M9D176"/>
<evidence type="ECO:0000313" key="2">
    <source>
        <dbReference type="Proteomes" id="UP000231693"/>
    </source>
</evidence>
<proteinExistence type="predicted"/>
<accession>A0A2M9D176</accession>
<keyword evidence="2" id="KW-1185">Reference proteome</keyword>
<protein>
    <recommendedName>
        <fullName evidence="3">Uridine kinase</fullName>
    </recommendedName>
</protein>
<sequence length="208" mass="22736">MRVEPLTPQALVERLTDSLAALPRERRWRVLVDGHPSTRPGDLADTLVEPLHAAGRAAPRVRTGDFLRAASLRLEHGRHDPDSYLDERLDVAALDREVLRPFGPQGAGTYLPSLRDPRTDRSTRAVPVAAPPGAVLLLDAHLALGLGLAVDVTVHLAVRPETLARRVAADDAWTLPAYARYRAETDPERVADVVVRVDDARHPALVLP</sequence>
<dbReference type="RefSeq" id="WP_100422177.1">
    <property type="nucleotide sequence ID" value="NZ_BOOX01000010.1"/>
</dbReference>
<name>A0A2M9D176_9CELL</name>